<feature type="coiled-coil region" evidence="1">
    <location>
        <begin position="132"/>
        <end position="219"/>
    </location>
</feature>
<keyword evidence="4" id="KW-1185">Reference proteome</keyword>
<evidence type="ECO:0000313" key="3">
    <source>
        <dbReference type="EMBL" id="TFK48614.1"/>
    </source>
</evidence>
<name>A0A5C3MT99_9AGAM</name>
<keyword evidence="1" id="KW-0175">Coiled coil</keyword>
<feature type="region of interest" description="Disordered" evidence="2">
    <location>
        <begin position="61"/>
        <end position="94"/>
    </location>
</feature>
<protein>
    <submittedName>
        <fullName evidence="3">Uncharacterized protein</fullName>
    </submittedName>
</protein>
<dbReference type="OrthoDB" id="6108017at2759"/>
<gene>
    <name evidence="3" type="ORF">OE88DRAFT_1727485</name>
</gene>
<dbReference type="EMBL" id="ML213518">
    <property type="protein sequence ID" value="TFK48614.1"/>
    <property type="molecule type" value="Genomic_DNA"/>
</dbReference>
<dbReference type="AlphaFoldDB" id="A0A5C3MT99"/>
<organism evidence="3 4">
    <name type="scientific">Heliocybe sulcata</name>
    <dbReference type="NCBI Taxonomy" id="5364"/>
    <lineage>
        <taxon>Eukaryota</taxon>
        <taxon>Fungi</taxon>
        <taxon>Dikarya</taxon>
        <taxon>Basidiomycota</taxon>
        <taxon>Agaricomycotina</taxon>
        <taxon>Agaricomycetes</taxon>
        <taxon>Gloeophyllales</taxon>
        <taxon>Gloeophyllaceae</taxon>
        <taxon>Heliocybe</taxon>
    </lineage>
</organism>
<feature type="compositionally biased region" description="Low complexity" evidence="2">
    <location>
        <begin position="36"/>
        <end position="45"/>
    </location>
</feature>
<sequence>MPAFKNTFVSLHAKLTPSKASSEAPQQSLASRILRRSPSTSSSVPPIAPFLLSREVSPGLTSSLSPTVVHHPGPATPASSKRVAKHNKRDEGLAAPREKRLSFAYVQRLVGMKSSRKGDVRNIVIDSHRRWMTELGDEVQKLQEELEISRQEKAEIGMAYDDLRSKYGDLLILSKKYQRRIDVLEEEVEECRVSAREQTKALEARLEEQRTKAKRFVQEVQRSTGVMEGTGSVEYSRETRGSDRVWWA</sequence>
<dbReference type="Proteomes" id="UP000305948">
    <property type="component" value="Unassembled WGS sequence"/>
</dbReference>
<feature type="region of interest" description="Disordered" evidence="2">
    <location>
        <begin position="15"/>
        <end position="47"/>
    </location>
</feature>
<evidence type="ECO:0000256" key="2">
    <source>
        <dbReference type="SAM" id="MobiDB-lite"/>
    </source>
</evidence>
<reference evidence="3 4" key="1">
    <citation type="journal article" date="2019" name="Nat. Ecol. Evol.">
        <title>Megaphylogeny resolves global patterns of mushroom evolution.</title>
        <authorList>
            <person name="Varga T."/>
            <person name="Krizsan K."/>
            <person name="Foldi C."/>
            <person name="Dima B."/>
            <person name="Sanchez-Garcia M."/>
            <person name="Sanchez-Ramirez S."/>
            <person name="Szollosi G.J."/>
            <person name="Szarkandi J.G."/>
            <person name="Papp V."/>
            <person name="Albert L."/>
            <person name="Andreopoulos W."/>
            <person name="Angelini C."/>
            <person name="Antonin V."/>
            <person name="Barry K.W."/>
            <person name="Bougher N.L."/>
            <person name="Buchanan P."/>
            <person name="Buyck B."/>
            <person name="Bense V."/>
            <person name="Catcheside P."/>
            <person name="Chovatia M."/>
            <person name="Cooper J."/>
            <person name="Damon W."/>
            <person name="Desjardin D."/>
            <person name="Finy P."/>
            <person name="Geml J."/>
            <person name="Haridas S."/>
            <person name="Hughes K."/>
            <person name="Justo A."/>
            <person name="Karasinski D."/>
            <person name="Kautmanova I."/>
            <person name="Kiss B."/>
            <person name="Kocsube S."/>
            <person name="Kotiranta H."/>
            <person name="LaButti K.M."/>
            <person name="Lechner B.E."/>
            <person name="Liimatainen K."/>
            <person name="Lipzen A."/>
            <person name="Lukacs Z."/>
            <person name="Mihaltcheva S."/>
            <person name="Morgado L.N."/>
            <person name="Niskanen T."/>
            <person name="Noordeloos M.E."/>
            <person name="Ohm R.A."/>
            <person name="Ortiz-Santana B."/>
            <person name="Ovrebo C."/>
            <person name="Racz N."/>
            <person name="Riley R."/>
            <person name="Savchenko A."/>
            <person name="Shiryaev A."/>
            <person name="Soop K."/>
            <person name="Spirin V."/>
            <person name="Szebenyi C."/>
            <person name="Tomsovsky M."/>
            <person name="Tulloss R.E."/>
            <person name="Uehling J."/>
            <person name="Grigoriev I.V."/>
            <person name="Vagvolgyi C."/>
            <person name="Papp T."/>
            <person name="Martin F.M."/>
            <person name="Miettinen O."/>
            <person name="Hibbett D.S."/>
            <person name="Nagy L.G."/>
        </authorList>
    </citation>
    <scope>NUCLEOTIDE SEQUENCE [LARGE SCALE GENOMIC DNA]</scope>
    <source>
        <strain evidence="3 4">OMC1185</strain>
    </source>
</reference>
<evidence type="ECO:0000313" key="4">
    <source>
        <dbReference type="Proteomes" id="UP000305948"/>
    </source>
</evidence>
<accession>A0A5C3MT99</accession>
<proteinExistence type="predicted"/>
<evidence type="ECO:0000256" key="1">
    <source>
        <dbReference type="SAM" id="Coils"/>
    </source>
</evidence>
<feature type="compositionally biased region" description="Polar residues" evidence="2">
    <location>
        <begin position="18"/>
        <end position="30"/>
    </location>
</feature>